<dbReference type="Bgee" id="ENSELUG00000005018">
    <property type="expression patterns" value="Expressed in bone element and 2 other cell types or tissues"/>
</dbReference>
<dbReference type="GO" id="GO:0005737">
    <property type="term" value="C:cytoplasm"/>
    <property type="evidence" value="ECO:0007669"/>
    <property type="project" value="TreeGrafter"/>
</dbReference>
<feature type="compositionally biased region" description="Basic and acidic residues" evidence="3">
    <location>
        <begin position="291"/>
        <end position="306"/>
    </location>
</feature>
<proteinExistence type="inferred from homology"/>
<sequence length="439" mass="48196">MTEQTKEFNGAPSAPGAPFRPHYSRDTFWSPLRNWGQNPSPSRLLPNQEFGMPPFLEVRDLREICWIDKIYRHLAASSWPGYIPSLPILMPSDVASASSVQQSGPRLSRAESAGLQGVSEVRMDGYKWRISLDVSHFSPTEITLRTLGGFLEIKGKHEERPDEQGFITRCFTRKYTLPIGIDLQTIRSSLYGDGILTVEASLPDPSIPANVNISIQVEKETFKLEGEEGGAMAEETTETEDTTEEDSETFDPQPSAPAAAVAPVPLEAPDLPSTEPGMQPPEEAPEPTNEVPRRVPGEEAHPESHPDTSAAISYSQEKLQEEMDKRTPTEQDGGTESHPSLSGDDAREVEGLPSPTETFEHLETSESTDTVPSDQGEHEEQAHDLSRELQHIGGTGEVEDLPLLPQEAQPGISAPEGGAQTKELEVPEQTDVEQQEHVK</sequence>
<comment type="similarity">
    <text evidence="1 2">Belongs to the small heat shock protein (HSP20) family.</text>
</comment>
<evidence type="ECO:0000256" key="2">
    <source>
        <dbReference type="RuleBase" id="RU003616"/>
    </source>
</evidence>
<dbReference type="PROSITE" id="PS01031">
    <property type="entry name" value="SHSP"/>
    <property type="match status" value="1"/>
</dbReference>
<reference evidence="5" key="3">
    <citation type="submission" date="2025-08" db="UniProtKB">
        <authorList>
            <consortium name="Ensembl"/>
        </authorList>
    </citation>
    <scope>IDENTIFICATION</scope>
</reference>
<evidence type="ECO:0000259" key="4">
    <source>
        <dbReference type="PROSITE" id="PS01031"/>
    </source>
</evidence>
<reference evidence="5" key="4">
    <citation type="submission" date="2025-09" db="UniProtKB">
        <authorList>
            <consortium name="Ensembl"/>
        </authorList>
    </citation>
    <scope>IDENTIFICATION</scope>
</reference>
<keyword evidence="6" id="KW-1185">Reference proteome</keyword>
<dbReference type="InterPro" id="IPR001436">
    <property type="entry name" value="Alpha-crystallin/sHSP_animal"/>
</dbReference>
<feature type="compositionally biased region" description="Acidic residues" evidence="3">
    <location>
        <begin position="235"/>
        <end position="249"/>
    </location>
</feature>
<dbReference type="InterPro" id="IPR002068">
    <property type="entry name" value="A-crystallin/Hsp20_dom"/>
</dbReference>
<dbReference type="GO" id="GO:0042026">
    <property type="term" value="P:protein refolding"/>
    <property type="evidence" value="ECO:0007669"/>
    <property type="project" value="TreeGrafter"/>
</dbReference>
<feature type="compositionally biased region" description="Basic and acidic residues" evidence="3">
    <location>
        <begin position="375"/>
        <end position="390"/>
    </location>
</feature>
<feature type="region of interest" description="Disordered" evidence="3">
    <location>
        <begin position="223"/>
        <end position="439"/>
    </location>
</feature>
<dbReference type="OMA" id="ERWDEFA"/>
<dbReference type="PANTHER" id="PTHR45640:SF7">
    <property type="entry name" value="HEAT SHOCK PROTEIN BETA-1"/>
    <property type="match status" value="1"/>
</dbReference>
<dbReference type="SUPFAM" id="SSF49764">
    <property type="entry name" value="HSP20-like chaperones"/>
    <property type="match status" value="1"/>
</dbReference>
<feature type="region of interest" description="Disordered" evidence="3">
    <location>
        <begin position="1"/>
        <end position="20"/>
    </location>
</feature>
<dbReference type="Pfam" id="PF00011">
    <property type="entry name" value="HSP20"/>
    <property type="match status" value="1"/>
</dbReference>
<dbReference type="AlphaFoldDB" id="A0A3P8XKX2"/>
<dbReference type="InParanoid" id="A0A3P8XKX2"/>
<dbReference type="Proteomes" id="UP000265140">
    <property type="component" value="Chromosome 13"/>
</dbReference>
<organism evidence="5 6">
    <name type="scientific">Esox lucius</name>
    <name type="common">Northern pike</name>
    <dbReference type="NCBI Taxonomy" id="8010"/>
    <lineage>
        <taxon>Eukaryota</taxon>
        <taxon>Metazoa</taxon>
        <taxon>Chordata</taxon>
        <taxon>Craniata</taxon>
        <taxon>Vertebrata</taxon>
        <taxon>Euteleostomi</taxon>
        <taxon>Actinopterygii</taxon>
        <taxon>Neopterygii</taxon>
        <taxon>Teleostei</taxon>
        <taxon>Protacanthopterygii</taxon>
        <taxon>Esociformes</taxon>
        <taxon>Esocidae</taxon>
        <taxon>Esox</taxon>
    </lineage>
</organism>
<dbReference type="GO" id="GO:0051082">
    <property type="term" value="F:unfolded protein binding"/>
    <property type="evidence" value="ECO:0007669"/>
    <property type="project" value="TreeGrafter"/>
</dbReference>
<evidence type="ECO:0000256" key="3">
    <source>
        <dbReference type="SAM" id="MobiDB-lite"/>
    </source>
</evidence>
<dbReference type="GO" id="GO:0005634">
    <property type="term" value="C:nucleus"/>
    <property type="evidence" value="ECO:0007669"/>
    <property type="project" value="TreeGrafter"/>
</dbReference>
<dbReference type="Ensembl" id="ENSELUT00000013371.3">
    <property type="protein sequence ID" value="ENSELUP00000003823.1"/>
    <property type="gene ID" value="ENSELUG00000005018.3"/>
</dbReference>
<dbReference type="Gene3D" id="2.60.40.790">
    <property type="match status" value="1"/>
</dbReference>
<evidence type="ECO:0000313" key="5">
    <source>
        <dbReference type="Ensembl" id="ENSELUP00000003823.1"/>
    </source>
</evidence>
<dbReference type="GeneID" id="105014063"/>
<dbReference type="GeneTree" id="ENSGT00940000155882"/>
<feature type="compositionally biased region" description="Low complexity" evidence="3">
    <location>
        <begin position="251"/>
        <end position="272"/>
    </location>
</feature>
<protein>
    <recommendedName>
        <fullName evidence="4">SHSP domain-containing protein</fullName>
    </recommendedName>
</protein>
<dbReference type="GO" id="GO:0009408">
    <property type="term" value="P:response to heat"/>
    <property type="evidence" value="ECO:0007669"/>
    <property type="project" value="TreeGrafter"/>
</dbReference>
<dbReference type="OrthoDB" id="1431247at2759"/>
<dbReference type="GO" id="GO:0043066">
    <property type="term" value="P:negative regulation of apoptotic process"/>
    <property type="evidence" value="ECO:0007669"/>
    <property type="project" value="TreeGrafter"/>
</dbReference>
<feature type="compositionally biased region" description="Polar residues" evidence="3">
    <location>
        <begin position="330"/>
        <end position="340"/>
    </location>
</feature>
<dbReference type="PANTHER" id="PTHR45640">
    <property type="entry name" value="HEAT SHOCK PROTEIN HSP-12.2-RELATED"/>
    <property type="match status" value="1"/>
</dbReference>
<dbReference type="RefSeq" id="XP_010874349.1">
    <property type="nucleotide sequence ID" value="XM_010876047.4"/>
</dbReference>
<evidence type="ECO:0000313" key="6">
    <source>
        <dbReference type="Proteomes" id="UP000265140"/>
    </source>
</evidence>
<dbReference type="InterPro" id="IPR008978">
    <property type="entry name" value="HSP20-like_chaperone"/>
</dbReference>
<dbReference type="KEGG" id="els:105014063"/>
<feature type="domain" description="SHSP" evidence="4">
    <location>
        <begin position="109"/>
        <end position="218"/>
    </location>
</feature>
<evidence type="ECO:0000256" key="1">
    <source>
        <dbReference type="PROSITE-ProRule" id="PRU00285"/>
    </source>
</evidence>
<reference evidence="6" key="1">
    <citation type="journal article" date="2014" name="PLoS ONE">
        <title>The genome and linkage map of the northern pike (Esox lucius): conserved synteny revealed between the salmonid sister group and the Neoteleostei.</title>
        <authorList>
            <person name="Rondeau E.B."/>
            <person name="Minkley D.R."/>
            <person name="Leong J.S."/>
            <person name="Messmer A.M."/>
            <person name="Jantzen J.R."/>
            <person name="von Schalburg K.R."/>
            <person name="Lemon C."/>
            <person name="Bird N.H."/>
            <person name="Koop B.F."/>
        </authorList>
    </citation>
    <scope>NUCLEOTIDE SEQUENCE</scope>
</reference>
<dbReference type="STRING" id="8010.ENSELUP00000003823"/>
<reference evidence="5" key="2">
    <citation type="submission" date="2020-02" db="EMBL/GenBank/DDBJ databases">
        <title>Esox lucius (northern pike) genome, fEsoLuc1, primary haplotype.</title>
        <authorList>
            <person name="Myers G."/>
            <person name="Karagic N."/>
            <person name="Meyer A."/>
            <person name="Pippel M."/>
            <person name="Reichard M."/>
            <person name="Winkler S."/>
            <person name="Tracey A."/>
            <person name="Sims Y."/>
            <person name="Howe K."/>
            <person name="Rhie A."/>
            <person name="Formenti G."/>
            <person name="Durbin R."/>
            <person name="Fedrigo O."/>
            <person name="Jarvis E.D."/>
        </authorList>
    </citation>
    <scope>NUCLEOTIDE SEQUENCE [LARGE SCALE GENOMIC DNA]</scope>
</reference>
<feature type="compositionally biased region" description="Basic and acidic residues" evidence="3">
    <location>
        <begin position="318"/>
        <end position="329"/>
    </location>
</feature>
<name>A0A3P8XKX2_ESOLU</name>
<dbReference type="PRINTS" id="PR00299">
    <property type="entry name" value="ACRYSTALLIN"/>
</dbReference>
<accession>A0A3P8XKX2</accession>